<sequence>MKWLIRLLATSILTVCVVLSISLLPQLENDWDSPVFNLVRAEPLTELNVVDVMSKLQLHMRIRKVEVSHAIVSVDLLASPSSDRLEVLKDVSGIPQLLFSHSSNINQVLVRVLDGSKQVGGSTSLLIAADARREKMVRTDYRLETKTAEEMEQYLQSHYRMTFTPNWREKFEAKSSN</sequence>
<protein>
    <submittedName>
        <fullName evidence="1">Uncharacterized protein</fullName>
    </submittedName>
</protein>
<gene>
    <name evidence="1" type="ORF">OB236_27295</name>
</gene>
<name>A0ABT2UME9_9BACL</name>
<dbReference type="RefSeq" id="WP_262686743.1">
    <property type="nucleotide sequence ID" value="NZ_JAOQIO010000095.1"/>
</dbReference>
<organism evidence="1 2">
    <name type="scientific">Paenibacillus baimaensis</name>
    <dbReference type="NCBI Taxonomy" id="2982185"/>
    <lineage>
        <taxon>Bacteria</taxon>
        <taxon>Bacillati</taxon>
        <taxon>Bacillota</taxon>
        <taxon>Bacilli</taxon>
        <taxon>Bacillales</taxon>
        <taxon>Paenibacillaceae</taxon>
        <taxon>Paenibacillus</taxon>
    </lineage>
</organism>
<keyword evidence="2" id="KW-1185">Reference proteome</keyword>
<dbReference type="EMBL" id="JAOQIO010000095">
    <property type="protein sequence ID" value="MCU6795829.1"/>
    <property type="molecule type" value="Genomic_DNA"/>
</dbReference>
<proteinExistence type="predicted"/>
<evidence type="ECO:0000313" key="1">
    <source>
        <dbReference type="EMBL" id="MCU6795829.1"/>
    </source>
</evidence>
<reference evidence="1 2" key="1">
    <citation type="submission" date="2022-09" db="EMBL/GenBank/DDBJ databases">
        <authorList>
            <person name="Han X.L."/>
            <person name="Wang Q."/>
            <person name="Lu T."/>
        </authorList>
    </citation>
    <scope>NUCLEOTIDE SEQUENCE [LARGE SCALE GENOMIC DNA]</scope>
    <source>
        <strain evidence="1 2">WQ 127069</strain>
    </source>
</reference>
<dbReference type="Proteomes" id="UP001652445">
    <property type="component" value="Unassembled WGS sequence"/>
</dbReference>
<evidence type="ECO:0000313" key="2">
    <source>
        <dbReference type="Proteomes" id="UP001652445"/>
    </source>
</evidence>
<comment type="caution">
    <text evidence="1">The sequence shown here is derived from an EMBL/GenBank/DDBJ whole genome shotgun (WGS) entry which is preliminary data.</text>
</comment>
<accession>A0ABT2UME9</accession>